<keyword evidence="1" id="KW-0732">Signal</keyword>
<reference evidence="2" key="2">
    <citation type="journal article" date="2021" name="PeerJ">
        <title>Extensive microbial diversity within the chicken gut microbiome revealed by metagenomics and culture.</title>
        <authorList>
            <person name="Gilroy R."/>
            <person name="Ravi A."/>
            <person name="Getino M."/>
            <person name="Pursley I."/>
            <person name="Horton D.L."/>
            <person name="Alikhan N.F."/>
            <person name="Baker D."/>
            <person name="Gharbi K."/>
            <person name="Hall N."/>
            <person name="Watson M."/>
            <person name="Adriaenssens E.M."/>
            <person name="Foster-Nyarko E."/>
            <person name="Jarju S."/>
            <person name="Secka A."/>
            <person name="Antonio M."/>
            <person name="Oren A."/>
            <person name="Chaudhuri R.R."/>
            <person name="La Ragione R."/>
            <person name="Hildebrand F."/>
            <person name="Pallen M.J."/>
        </authorList>
    </citation>
    <scope>NUCLEOTIDE SEQUENCE</scope>
    <source>
        <strain evidence="2">CHK181-108</strain>
    </source>
</reference>
<feature type="signal peptide" evidence="1">
    <location>
        <begin position="1"/>
        <end position="29"/>
    </location>
</feature>
<accession>A0A9D1H3A6</accession>
<reference evidence="2" key="1">
    <citation type="submission" date="2020-10" db="EMBL/GenBank/DDBJ databases">
        <authorList>
            <person name="Gilroy R."/>
        </authorList>
    </citation>
    <scope>NUCLEOTIDE SEQUENCE</scope>
    <source>
        <strain evidence="2">CHK181-108</strain>
    </source>
</reference>
<protein>
    <recommendedName>
        <fullName evidence="4">3-keto-disaccharide hydrolase domain-containing protein</fullName>
    </recommendedName>
</protein>
<evidence type="ECO:0000313" key="2">
    <source>
        <dbReference type="EMBL" id="HIT85837.1"/>
    </source>
</evidence>
<evidence type="ECO:0008006" key="4">
    <source>
        <dbReference type="Google" id="ProtNLM"/>
    </source>
</evidence>
<dbReference type="AlphaFoldDB" id="A0A9D1H3A6"/>
<dbReference type="Proteomes" id="UP000824165">
    <property type="component" value="Unassembled WGS sequence"/>
</dbReference>
<sequence length="581" mass="63998">MKKIFNKALSLAAASAMVISAMTAVPASAESTLIYGNAFDTASSLNDLTLVNSSVLEGKPDMTFSEEKGSMYFEAWGQNTAFLLPEEVTAADFVMEADVIYEKKPGTEQEGGYRGGSIGYGFIFGCQDENNFSDIVYYPLNGNVIMHNTINGTMKGRNAEKGNGASVTFDENESAHLKLIVNDGLMEFFVNDELCYTYYSDSENAPFRNFTEGGRLGLYSNADKTYLTYKDLIIRTVDESDVAYYSDAFMDNKTKFNDNLSPLSDFHASYFKETPLNDGAWGNLKYGSSAYTQQGRYFKMPLEGNYVVDMNFAFDNPLNASRYIGFMIGGKEEADGSFTYTNAAVKPNGQMAIEQKTVTTAAENPESTIGGSEAAYNDCRDTISSDKINPDVDTSAAEVDQYFISYMPEGYKSEDNADVNPRRHDLHMEVVDGQISITFEGTTLRLTPDVNTTDGYFGIRSSGTAARIYSLRIAPYSEGVDIEIPETTMTCEYSEITTDYATAEILVTDGKNLTDEDTRVIFAVYDANGALAGVQIEKMSDTTIIFDMDLSLESTEGASSKVMLWNMRTMQPIIDALPIEV</sequence>
<comment type="caution">
    <text evidence="2">The sequence shown here is derived from an EMBL/GenBank/DDBJ whole genome shotgun (WGS) entry which is preliminary data.</text>
</comment>
<name>A0A9D1H3A6_9FIRM</name>
<evidence type="ECO:0000313" key="3">
    <source>
        <dbReference type="Proteomes" id="UP000824165"/>
    </source>
</evidence>
<dbReference type="Gene3D" id="2.60.120.560">
    <property type="entry name" value="Exo-inulinase, domain 1"/>
    <property type="match status" value="1"/>
</dbReference>
<gene>
    <name evidence="2" type="ORF">IAA60_08040</name>
</gene>
<evidence type="ECO:0000256" key="1">
    <source>
        <dbReference type="SAM" id="SignalP"/>
    </source>
</evidence>
<proteinExistence type="predicted"/>
<dbReference type="EMBL" id="DVLU01000083">
    <property type="protein sequence ID" value="HIT85837.1"/>
    <property type="molecule type" value="Genomic_DNA"/>
</dbReference>
<feature type="chain" id="PRO_5038736205" description="3-keto-disaccharide hydrolase domain-containing protein" evidence="1">
    <location>
        <begin position="30"/>
        <end position="581"/>
    </location>
</feature>
<organism evidence="2 3">
    <name type="scientific">Candidatus Ornithomonoglobus intestinigallinarum</name>
    <dbReference type="NCBI Taxonomy" id="2840894"/>
    <lineage>
        <taxon>Bacteria</taxon>
        <taxon>Bacillati</taxon>
        <taxon>Bacillota</taxon>
        <taxon>Clostridia</taxon>
        <taxon>Candidatus Ornithomonoglobus</taxon>
    </lineage>
</organism>